<dbReference type="UniPathway" id="UPA00391"/>
<reference evidence="11 12" key="1">
    <citation type="submission" date="2019-02" db="EMBL/GenBank/DDBJ databases">
        <title>Deep-cultivation of Planctomycetes and their phenomic and genomic characterization uncovers novel biology.</title>
        <authorList>
            <person name="Wiegand S."/>
            <person name="Jogler M."/>
            <person name="Boedeker C."/>
            <person name="Pinto D."/>
            <person name="Vollmers J."/>
            <person name="Rivas-Marin E."/>
            <person name="Kohn T."/>
            <person name="Peeters S.H."/>
            <person name="Heuer A."/>
            <person name="Rast P."/>
            <person name="Oberbeckmann S."/>
            <person name="Bunk B."/>
            <person name="Jeske O."/>
            <person name="Meyerdierks A."/>
            <person name="Storesund J.E."/>
            <person name="Kallscheuer N."/>
            <person name="Luecker S."/>
            <person name="Lage O.M."/>
            <person name="Pohl T."/>
            <person name="Merkel B.J."/>
            <person name="Hornburger P."/>
            <person name="Mueller R.-W."/>
            <person name="Bruemmer F."/>
            <person name="Labrenz M."/>
            <person name="Spormann A.M."/>
            <person name="Op den Camp H."/>
            <person name="Overmann J."/>
            <person name="Amann R."/>
            <person name="Jetten M.S.M."/>
            <person name="Mascher T."/>
            <person name="Medema M.H."/>
            <person name="Devos D.P."/>
            <person name="Kaster A.-K."/>
            <person name="Ovreas L."/>
            <person name="Rohde M."/>
            <person name="Galperin M.Y."/>
            <person name="Jogler C."/>
        </authorList>
    </citation>
    <scope>NUCLEOTIDE SEQUENCE [LARGE SCALE GENOMIC DNA]</scope>
    <source>
        <strain evidence="11 12">Pla133</strain>
    </source>
</reference>
<keyword evidence="7" id="KW-0862">Zinc</keyword>
<evidence type="ECO:0000256" key="8">
    <source>
        <dbReference type="ARBA" id="ARBA00023239"/>
    </source>
</evidence>
<keyword evidence="8 11" id="KW-0456">Lyase</keyword>
<proteinExistence type="inferred from homology"/>
<dbReference type="AlphaFoldDB" id="A0A518BRN1"/>
<evidence type="ECO:0000256" key="7">
    <source>
        <dbReference type="ARBA" id="ARBA00022833"/>
    </source>
</evidence>
<dbReference type="PANTHER" id="PTHR12589">
    <property type="entry name" value="PYRUVOYL TETRAHYDROBIOPTERIN SYNTHASE"/>
    <property type="match status" value="1"/>
</dbReference>
<evidence type="ECO:0000256" key="1">
    <source>
        <dbReference type="ARBA" id="ARBA00001947"/>
    </source>
</evidence>
<evidence type="ECO:0000313" key="11">
    <source>
        <dbReference type="EMBL" id="QDU69629.1"/>
    </source>
</evidence>
<evidence type="ECO:0000313" key="12">
    <source>
        <dbReference type="Proteomes" id="UP000316921"/>
    </source>
</evidence>
<evidence type="ECO:0000256" key="3">
    <source>
        <dbReference type="ARBA" id="ARBA00008900"/>
    </source>
</evidence>
<comment type="cofactor">
    <cofactor evidence="1">
        <name>Zn(2+)</name>
        <dbReference type="ChEBI" id="CHEBI:29105"/>
    </cofactor>
</comment>
<evidence type="ECO:0000256" key="2">
    <source>
        <dbReference type="ARBA" id="ARBA00005061"/>
    </source>
</evidence>
<dbReference type="GO" id="GO:0070497">
    <property type="term" value="F:6-carboxytetrahydropterin synthase activity"/>
    <property type="evidence" value="ECO:0007669"/>
    <property type="project" value="UniProtKB-EC"/>
</dbReference>
<dbReference type="InterPro" id="IPR038418">
    <property type="entry name" value="6-PTP_synth/QueD_sf"/>
</dbReference>
<dbReference type="Gene3D" id="3.30.479.10">
    <property type="entry name" value="6-pyruvoyl tetrahydropterin synthase/QueD"/>
    <property type="match status" value="1"/>
</dbReference>
<dbReference type="GO" id="GO:0046872">
    <property type="term" value="F:metal ion binding"/>
    <property type="evidence" value="ECO:0007669"/>
    <property type="project" value="UniProtKB-KW"/>
</dbReference>
<accession>A0A518BRN1</accession>
<evidence type="ECO:0000256" key="4">
    <source>
        <dbReference type="ARBA" id="ARBA00012982"/>
    </source>
</evidence>
<dbReference type="InterPro" id="IPR007115">
    <property type="entry name" value="6-PTP_synth/QueD"/>
</dbReference>
<dbReference type="Pfam" id="PF01242">
    <property type="entry name" value="PTPS"/>
    <property type="match status" value="1"/>
</dbReference>
<organism evidence="11 12">
    <name type="scientific">Engelhardtia mirabilis</name>
    <dbReference type="NCBI Taxonomy" id="2528011"/>
    <lineage>
        <taxon>Bacteria</taxon>
        <taxon>Pseudomonadati</taxon>
        <taxon>Planctomycetota</taxon>
        <taxon>Planctomycetia</taxon>
        <taxon>Planctomycetia incertae sedis</taxon>
        <taxon>Engelhardtia</taxon>
    </lineage>
</organism>
<evidence type="ECO:0000256" key="10">
    <source>
        <dbReference type="ARBA" id="ARBA00048807"/>
    </source>
</evidence>
<dbReference type="SUPFAM" id="SSF55620">
    <property type="entry name" value="Tetrahydrobiopterin biosynthesis enzymes-like"/>
    <property type="match status" value="1"/>
</dbReference>
<evidence type="ECO:0000256" key="9">
    <source>
        <dbReference type="ARBA" id="ARBA00031449"/>
    </source>
</evidence>
<dbReference type="EMBL" id="CP036287">
    <property type="protein sequence ID" value="QDU69629.1"/>
    <property type="molecule type" value="Genomic_DNA"/>
</dbReference>
<gene>
    <name evidence="11" type="primary">queD_2</name>
    <name evidence="11" type="ORF">Pla133_47500</name>
</gene>
<protein>
    <recommendedName>
        <fullName evidence="5">6-carboxy-5,6,7,8-tetrahydropterin synthase</fullName>
        <ecNumber evidence="4">4.1.2.50</ecNumber>
    </recommendedName>
    <alternativeName>
        <fullName evidence="9">Queuosine biosynthesis protein QueD</fullName>
    </alternativeName>
</protein>
<keyword evidence="6" id="KW-0479">Metal-binding</keyword>
<dbReference type="Proteomes" id="UP000316921">
    <property type="component" value="Chromosome"/>
</dbReference>
<evidence type="ECO:0000256" key="6">
    <source>
        <dbReference type="ARBA" id="ARBA00022723"/>
    </source>
</evidence>
<sequence>MCLAPYERLHTPRSVYIPPVTNPEVELIHRTRFSAAHRLENRSLSEAENRSLYGPCYGDHGHDFHLEVCVRGSVDPRSGMVVDLVDLMRVVRERVYEPCDHKHLNRDVPFLEGTITTVENVALALWAELAEGLAGLGSARLTRLRLWEGPDCAVELDAERGTAP</sequence>
<dbReference type="PANTHER" id="PTHR12589:SF7">
    <property type="entry name" value="6-PYRUVOYL TETRAHYDROBIOPTERIN SYNTHASE"/>
    <property type="match status" value="1"/>
</dbReference>
<dbReference type="EC" id="4.1.2.50" evidence="4"/>
<dbReference type="KEGG" id="pbap:Pla133_47500"/>
<name>A0A518BRN1_9BACT</name>
<keyword evidence="12" id="KW-1185">Reference proteome</keyword>
<evidence type="ECO:0000256" key="5">
    <source>
        <dbReference type="ARBA" id="ARBA00018141"/>
    </source>
</evidence>
<comment type="pathway">
    <text evidence="2">Purine metabolism; 7-cyano-7-deazaguanine biosynthesis.</text>
</comment>
<comment type="catalytic activity">
    <reaction evidence="10">
        <text>7,8-dihydroneopterin 3'-triphosphate + H2O = 6-carboxy-5,6,7,8-tetrahydropterin + triphosphate + acetaldehyde + 2 H(+)</text>
        <dbReference type="Rhea" id="RHEA:27966"/>
        <dbReference type="ChEBI" id="CHEBI:15343"/>
        <dbReference type="ChEBI" id="CHEBI:15377"/>
        <dbReference type="ChEBI" id="CHEBI:15378"/>
        <dbReference type="ChEBI" id="CHEBI:18036"/>
        <dbReference type="ChEBI" id="CHEBI:58462"/>
        <dbReference type="ChEBI" id="CHEBI:61032"/>
        <dbReference type="EC" id="4.1.2.50"/>
    </reaction>
</comment>
<comment type="similarity">
    <text evidence="3">Belongs to the PTPS family. QueD subfamily.</text>
</comment>